<evidence type="ECO:0000259" key="1">
    <source>
        <dbReference type="Pfam" id="PF09588"/>
    </source>
</evidence>
<dbReference type="Pfam" id="PF09588">
    <property type="entry name" value="YqaJ"/>
    <property type="match status" value="1"/>
</dbReference>
<dbReference type="RefSeq" id="WP_185819103.1">
    <property type="nucleotide sequence ID" value="NZ_JACMYG010000042.1"/>
</dbReference>
<dbReference type="InterPro" id="IPR019080">
    <property type="entry name" value="YqaJ_viral_recombinase"/>
</dbReference>
<evidence type="ECO:0000313" key="3">
    <source>
        <dbReference type="Proteomes" id="UP000526003"/>
    </source>
</evidence>
<gene>
    <name evidence="2" type="ORF">H7995_25720</name>
</gene>
<name>A0A7X1L0T2_9PSED</name>
<sequence length="340" mass="37788">MAMQIVTGPATKQNSPEWLVWREGGIGASEAPIITGTSKFRTAYELFRIRRRIGPPPPPNPFVDRIRERGHRLEPVARVAYERHTGTTVTPLIAVSAAFPFIRASFDGYNGFDAIPVEIKCPGDTAHTLALKGIVPPEYVDQLQQQMFVAEAMYAHYYSFDGVKGVLLKVPRNQNRIDQILVAVQDFWNRLLTGKWGTDEWTAAAAAWLSANHNMLLAQEREEAARALLVSLMPKGLKRHEGNGVSVSLSSRKGNIDWRKLFADHGITMTEDQLNQYRRATSDSVTIRDLQGTPLSSNSAGRIRSVNSAMSNQMVTVPDPPKPSAHDVPAVRDTGREFIF</sequence>
<dbReference type="InterPro" id="IPR017482">
    <property type="entry name" value="Lambda-type_endonuclease"/>
</dbReference>
<dbReference type="EMBL" id="JACMYG010000042">
    <property type="protein sequence ID" value="MBC2693191.1"/>
    <property type="molecule type" value="Genomic_DNA"/>
</dbReference>
<accession>A0A7X1L0T2</accession>
<evidence type="ECO:0000313" key="2">
    <source>
        <dbReference type="EMBL" id="MBC2693191.1"/>
    </source>
</evidence>
<keyword evidence="3" id="KW-1185">Reference proteome</keyword>
<dbReference type="InterPro" id="IPR011604">
    <property type="entry name" value="PDDEXK-like_dom_sf"/>
</dbReference>
<protein>
    <submittedName>
        <fullName evidence="2">YqaJ viral recombinase family protein</fullName>
    </submittedName>
</protein>
<dbReference type="InterPro" id="IPR011335">
    <property type="entry name" value="Restrct_endonuc-II-like"/>
</dbReference>
<dbReference type="AlphaFoldDB" id="A0A7X1L0T2"/>
<dbReference type="NCBIfam" id="TIGR03033">
    <property type="entry name" value="phage_rel_nuc"/>
    <property type="match status" value="1"/>
</dbReference>
<feature type="domain" description="YqaJ viral recombinase" evidence="1">
    <location>
        <begin position="17"/>
        <end position="152"/>
    </location>
</feature>
<dbReference type="Gene3D" id="3.90.320.10">
    <property type="match status" value="1"/>
</dbReference>
<comment type="caution">
    <text evidence="2">The sequence shown here is derived from an EMBL/GenBank/DDBJ whole genome shotgun (WGS) entry which is preliminary data.</text>
</comment>
<proteinExistence type="predicted"/>
<reference evidence="2 3" key="1">
    <citation type="submission" date="2020-08" db="EMBL/GenBank/DDBJ databases">
        <title>Pseudomonas sp. nov.</title>
        <authorList>
            <person name="Gieschler S."/>
            <person name="Fiedler G."/>
            <person name="Brinks E."/>
            <person name="Boehnlein C."/>
            <person name="Franz C.M.A.P."/>
            <person name="Kabisch J."/>
        </authorList>
    </citation>
    <scope>NUCLEOTIDE SEQUENCE [LARGE SCALE GENOMIC DNA]</scope>
    <source>
        <strain evidence="2 3">MBT-1</strain>
    </source>
</reference>
<dbReference type="Proteomes" id="UP000526003">
    <property type="component" value="Unassembled WGS sequence"/>
</dbReference>
<organism evidence="2 3">
    <name type="scientific">Pseudomonas kielensis</name>
    <dbReference type="NCBI Taxonomy" id="2762577"/>
    <lineage>
        <taxon>Bacteria</taxon>
        <taxon>Pseudomonadati</taxon>
        <taxon>Pseudomonadota</taxon>
        <taxon>Gammaproteobacteria</taxon>
        <taxon>Pseudomonadales</taxon>
        <taxon>Pseudomonadaceae</taxon>
        <taxon>Pseudomonas</taxon>
    </lineage>
</organism>
<dbReference type="SUPFAM" id="SSF52980">
    <property type="entry name" value="Restriction endonuclease-like"/>
    <property type="match status" value="1"/>
</dbReference>